<evidence type="ECO:0000256" key="1">
    <source>
        <dbReference type="ARBA" id="ARBA00023002"/>
    </source>
</evidence>
<name>A0A511R4T8_9DEIN</name>
<dbReference type="PANTHER" id="PTHR43364:SF6">
    <property type="entry name" value="OXIDOREDUCTASE-RELATED"/>
    <property type="match status" value="1"/>
</dbReference>
<accession>A0A511R4T8</accession>
<dbReference type="GO" id="GO:0016491">
    <property type="term" value="F:oxidoreductase activity"/>
    <property type="evidence" value="ECO:0007669"/>
    <property type="project" value="UniProtKB-KW"/>
</dbReference>
<evidence type="ECO:0000259" key="2">
    <source>
        <dbReference type="Pfam" id="PF00248"/>
    </source>
</evidence>
<evidence type="ECO:0000313" key="4">
    <source>
        <dbReference type="Proteomes" id="UP000321197"/>
    </source>
</evidence>
<keyword evidence="1" id="KW-0560">Oxidoreductase</keyword>
<dbReference type="InterPro" id="IPR020471">
    <property type="entry name" value="AKR"/>
</dbReference>
<dbReference type="SUPFAM" id="SSF51430">
    <property type="entry name" value="NAD(P)-linked oxidoreductase"/>
    <property type="match status" value="1"/>
</dbReference>
<dbReference type="InterPro" id="IPR023210">
    <property type="entry name" value="NADP_OxRdtase_dom"/>
</dbReference>
<comment type="caution">
    <text evidence="3">The sequence shown here is derived from an EMBL/GenBank/DDBJ whole genome shotgun (WGS) entry which is preliminary data.</text>
</comment>
<dbReference type="InterPro" id="IPR036812">
    <property type="entry name" value="NAD(P)_OxRdtase_dom_sf"/>
</dbReference>
<proteinExistence type="predicted"/>
<dbReference type="Gene3D" id="3.20.20.100">
    <property type="entry name" value="NADP-dependent oxidoreductase domain"/>
    <property type="match status" value="1"/>
</dbReference>
<sequence length="352" mass="39213">MPFTKNTADVESNPMSYRRLGKSGLFVHPIALGTMQFGWTADEPTAFAIMDAFVEAGGNLIDTADIYTTWAAGNPGGVSEEIIGRWLKSRGLRDRVIVATKVRGAMGPGGSEGRNHPLQREGLSRAWIMRAVEDSLRRLQVDYIDLYQVHWVDNQVPIEETLSALTDLVRRGYVRYIGCSNFSAWRLMQALWASDKHGLESFVSIQPEYSLAMPTRMNFERELARVCETYGLGVIPYSPLAGGFLTGKYRRDHPLPESVRAQGIANGRFSEQNWNILDKILAIAQQRGAHPAQVALAWLLSRPFMTAPIIGANSVQQLQDLMPAVRLQLSPEEIAALAEVSSWPLSRTEREI</sequence>
<dbReference type="EMBL" id="BJXL01000115">
    <property type="protein sequence ID" value="GEM84620.1"/>
    <property type="molecule type" value="Genomic_DNA"/>
</dbReference>
<evidence type="ECO:0000313" key="3">
    <source>
        <dbReference type="EMBL" id="GEM84620.1"/>
    </source>
</evidence>
<protein>
    <submittedName>
        <fullName evidence="3">NADP-dependent aryl-alcohol dehydrogenase</fullName>
    </submittedName>
</protein>
<dbReference type="AlphaFoldDB" id="A0A511R4T8"/>
<feature type="domain" description="NADP-dependent oxidoreductase" evidence="2">
    <location>
        <begin position="29"/>
        <end position="340"/>
    </location>
</feature>
<dbReference type="FunFam" id="3.20.20.100:FF:000004">
    <property type="entry name" value="Oxidoreductase, aldo/keto reductase"/>
    <property type="match status" value="1"/>
</dbReference>
<dbReference type="PANTHER" id="PTHR43364">
    <property type="entry name" value="NADH-SPECIFIC METHYLGLYOXAL REDUCTASE-RELATED"/>
    <property type="match status" value="1"/>
</dbReference>
<dbReference type="CDD" id="cd19081">
    <property type="entry name" value="AKR_AKR9C1"/>
    <property type="match status" value="1"/>
</dbReference>
<dbReference type="PRINTS" id="PR00069">
    <property type="entry name" value="ALDKETRDTASE"/>
</dbReference>
<dbReference type="GO" id="GO:0005829">
    <property type="term" value="C:cytosol"/>
    <property type="evidence" value="ECO:0007669"/>
    <property type="project" value="TreeGrafter"/>
</dbReference>
<dbReference type="Proteomes" id="UP000321197">
    <property type="component" value="Unassembled WGS sequence"/>
</dbReference>
<dbReference type="InterPro" id="IPR050523">
    <property type="entry name" value="AKR_Detox_Biosynth"/>
</dbReference>
<gene>
    <name evidence="3" type="ORF">MHY01S_27860</name>
</gene>
<reference evidence="3 4" key="1">
    <citation type="submission" date="2019-07" db="EMBL/GenBank/DDBJ databases">
        <title>Whole genome shotgun sequence of Meiothermus hypogaeus NBRC 106114.</title>
        <authorList>
            <person name="Hosoyama A."/>
            <person name="Uohara A."/>
            <person name="Ohji S."/>
            <person name="Ichikawa N."/>
        </authorList>
    </citation>
    <scope>NUCLEOTIDE SEQUENCE [LARGE SCALE GENOMIC DNA]</scope>
    <source>
        <strain evidence="3 4">NBRC 106114</strain>
    </source>
</reference>
<dbReference type="Pfam" id="PF00248">
    <property type="entry name" value="Aldo_ket_red"/>
    <property type="match status" value="1"/>
</dbReference>
<organism evidence="3 4">
    <name type="scientific">Meiothermus hypogaeus NBRC 106114</name>
    <dbReference type="NCBI Taxonomy" id="1227553"/>
    <lineage>
        <taxon>Bacteria</taxon>
        <taxon>Thermotogati</taxon>
        <taxon>Deinococcota</taxon>
        <taxon>Deinococci</taxon>
        <taxon>Thermales</taxon>
        <taxon>Thermaceae</taxon>
        <taxon>Meiothermus</taxon>
    </lineage>
</organism>